<feature type="domain" description="Methylated-DNA-[protein]-cysteine S-methyltransferase DNA binding" evidence="10">
    <location>
        <begin position="77"/>
        <end position="156"/>
    </location>
</feature>
<dbReference type="SUPFAM" id="SSF53155">
    <property type="entry name" value="Methylated DNA-protein cysteine methyltransferase domain"/>
    <property type="match status" value="1"/>
</dbReference>
<reference evidence="12 13" key="1">
    <citation type="journal article" date="2019" name="Emerg. Microbes Infect.">
        <title>Comprehensive subspecies identification of 175 nontuberculous mycobacteria species based on 7547 genomic profiles.</title>
        <authorList>
            <person name="Matsumoto Y."/>
            <person name="Kinjo T."/>
            <person name="Motooka D."/>
            <person name="Nabeya D."/>
            <person name="Jung N."/>
            <person name="Uechi K."/>
            <person name="Horii T."/>
            <person name="Iida T."/>
            <person name="Fujita J."/>
            <person name="Nakamura S."/>
        </authorList>
    </citation>
    <scope>NUCLEOTIDE SEQUENCE [LARGE SCALE GENOMIC DNA]</scope>
    <source>
        <strain evidence="12 13">JCM 12688</strain>
    </source>
</reference>
<dbReference type="Gene3D" id="1.10.10.10">
    <property type="entry name" value="Winged helix-like DNA-binding domain superfamily/Winged helix DNA-binding domain"/>
    <property type="match status" value="1"/>
</dbReference>
<evidence type="ECO:0000256" key="6">
    <source>
        <dbReference type="ARBA" id="ARBA00022763"/>
    </source>
</evidence>
<dbReference type="PANTHER" id="PTHR10815:SF5">
    <property type="entry name" value="METHYLATED-DNA--PROTEIN-CYSTEINE METHYLTRANSFERASE"/>
    <property type="match status" value="1"/>
</dbReference>
<dbReference type="InterPro" id="IPR036631">
    <property type="entry name" value="MGMT_N_sf"/>
</dbReference>
<evidence type="ECO:0000256" key="5">
    <source>
        <dbReference type="ARBA" id="ARBA00022679"/>
    </source>
</evidence>
<dbReference type="GO" id="GO:0032259">
    <property type="term" value="P:methylation"/>
    <property type="evidence" value="ECO:0007669"/>
    <property type="project" value="UniProtKB-KW"/>
</dbReference>
<keyword evidence="7 9" id="KW-0234">DNA repair</keyword>
<gene>
    <name evidence="12" type="ORF">MGAD_55510</name>
</gene>
<evidence type="ECO:0000256" key="4">
    <source>
        <dbReference type="ARBA" id="ARBA00022603"/>
    </source>
</evidence>
<evidence type="ECO:0000256" key="7">
    <source>
        <dbReference type="ARBA" id="ARBA00023204"/>
    </source>
</evidence>
<evidence type="ECO:0000256" key="8">
    <source>
        <dbReference type="ARBA" id="ARBA00049348"/>
    </source>
</evidence>
<dbReference type="HAMAP" id="MF_00772">
    <property type="entry name" value="OGT"/>
    <property type="match status" value="1"/>
</dbReference>
<evidence type="ECO:0000256" key="3">
    <source>
        <dbReference type="ARBA" id="ARBA00022490"/>
    </source>
</evidence>
<dbReference type="PANTHER" id="PTHR10815">
    <property type="entry name" value="METHYLATED-DNA--PROTEIN-CYSTEINE METHYLTRANSFERASE"/>
    <property type="match status" value="1"/>
</dbReference>
<dbReference type="GO" id="GO:0006307">
    <property type="term" value="P:DNA alkylation repair"/>
    <property type="evidence" value="ECO:0007669"/>
    <property type="project" value="UniProtKB-UniRule"/>
</dbReference>
<name>A0A7I7WU61_MYCGU</name>
<dbReference type="InterPro" id="IPR036217">
    <property type="entry name" value="MethylDNA_cys_MeTrfase_DNAb"/>
</dbReference>
<dbReference type="PROSITE" id="PS00374">
    <property type="entry name" value="MGMT"/>
    <property type="match status" value="1"/>
</dbReference>
<dbReference type="InterPro" id="IPR023546">
    <property type="entry name" value="MGMT"/>
</dbReference>
<keyword evidence="3 9" id="KW-0963">Cytoplasm</keyword>
<keyword evidence="5 9" id="KW-0808">Transferase</keyword>
<dbReference type="CDD" id="cd06445">
    <property type="entry name" value="ATase"/>
    <property type="match status" value="1"/>
</dbReference>
<dbReference type="Pfam" id="PF01035">
    <property type="entry name" value="DNA_binding_1"/>
    <property type="match status" value="1"/>
</dbReference>
<dbReference type="NCBIfam" id="TIGR00589">
    <property type="entry name" value="ogt"/>
    <property type="match status" value="1"/>
</dbReference>
<dbReference type="RefSeq" id="WP_235690195.1">
    <property type="nucleotide sequence ID" value="NZ_AP022608.1"/>
</dbReference>
<evidence type="ECO:0000259" key="11">
    <source>
        <dbReference type="Pfam" id="PF02870"/>
    </source>
</evidence>
<comment type="subcellular location">
    <subcellularLocation>
        <location evidence="9">Cytoplasm</location>
    </subcellularLocation>
</comment>
<dbReference type="GO" id="GO:0005737">
    <property type="term" value="C:cytoplasm"/>
    <property type="evidence" value="ECO:0007669"/>
    <property type="project" value="UniProtKB-SubCell"/>
</dbReference>
<feature type="domain" description="Methylguanine DNA methyltransferase ribonuclease-like" evidence="11">
    <location>
        <begin position="9"/>
        <end position="73"/>
    </location>
</feature>
<protein>
    <recommendedName>
        <fullName evidence="9">Methylated-DNA--protein-cysteine methyltransferase</fullName>
        <ecNumber evidence="9">2.1.1.63</ecNumber>
    </recommendedName>
    <alternativeName>
        <fullName evidence="9">6-O-methylguanine-DNA methyltransferase</fullName>
        <shortName evidence="9">MGMT</shortName>
    </alternativeName>
    <alternativeName>
        <fullName evidence="9">O-6-methylguanine-DNA-alkyltransferase</fullName>
    </alternativeName>
</protein>
<dbReference type="FunFam" id="1.10.10.10:FF:000214">
    <property type="entry name" value="Methylated-DNA--protein-cysteine methyltransferase"/>
    <property type="match status" value="1"/>
</dbReference>
<comment type="similarity">
    <text evidence="2 9">Belongs to the MGMT family.</text>
</comment>
<evidence type="ECO:0000313" key="13">
    <source>
        <dbReference type="Proteomes" id="UP000466187"/>
    </source>
</evidence>
<proteinExistence type="inferred from homology"/>
<comment type="catalytic activity">
    <reaction evidence="8 9">
        <text>a 6-O-methyl-2'-deoxyguanosine in DNA + L-cysteinyl-[protein] = S-methyl-L-cysteinyl-[protein] + a 2'-deoxyguanosine in DNA</text>
        <dbReference type="Rhea" id="RHEA:24000"/>
        <dbReference type="Rhea" id="RHEA-COMP:10131"/>
        <dbReference type="Rhea" id="RHEA-COMP:10132"/>
        <dbReference type="Rhea" id="RHEA-COMP:11367"/>
        <dbReference type="Rhea" id="RHEA-COMP:11368"/>
        <dbReference type="ChEBI" id="CHEBI:29950"/>
        <dbReference type="ChEBI" id="CHEBI:82612"/>
        <dbReference type="ChEBI" id="CHEBI:85445"/>
        <dbReference type="ChEBI" id="CHEBI:85448"/>
        <dbReference type="EC" id="2.1.1.63"/>
    </reaction>
</comment>
<organism evidence="12 13">
    <name type="scientific">Mycolicibacterium gadium</name>
    <name type="common">Mycobacterium gadium</name>
    <dbReference type="NCBI Taxonomy" id="1794"/>
    <lineage>
        <taxon>Bacteria</taxon>
        <taxon>Bacillati</taxon>
        <taxon>Actinomycetota</taxon>
        <taxon>Actinomycetes</taxon>
        <taxon>Mycobacteriales</taxon>
        <taxon>Mycobacteriaceae</taxon>
        <taxon>Mycolicibacterium</taxon>
    </lineage>
</organism>
<evidence type="ECO:0000256" key="1">
    <source>
        <dbReference type="ARBA" id="ARBA00001286"/>
    </source>
</evidence>
<dbReference type="InterPro" id="IPR008332">
    <property type="entry name" value="MethylG_MeTrfase_N"/>
</dbReference>
<dbReference type="InterPro" id="IPR001497">
    <property type="entry name" value="MethylDNA_cys_MeTrfase_AS"/>
</dbReference>
<dbReference type="EMBL" id="AP022608">
    <property type="protein sequence ID" value="BBZ21216.1"/>
    <property type="molecule type" value="Genomic_DNA"/>
</dbReference>
<dbReference type="InterPro" id="IPR014048">
    <property type="entry name" value="MethylDNA_cys_MeTrfase_DNA-bd"/>
</dbReference>
<feature type="active site" description="Nucleophile; methyl group acceptor" evidence="9">
    <location>
        <position position="128"/>
    </location>
</feature>
<dbReference type="InterPro" id="IPR036388">
    <property type="entry name" value="WH-like_DNA-bd_sf"/>
</dbReference>
<dbReference type="SUPFAM" id="SSF46767">
    <property type="entry name" value="Methylated DNA-protein cysteine methyltransferase, C-terminal domain"/>
    <property type="match status" value="1"/>
</dbReference>
<evidence type="ECO:0000256" key="9">
    <source>
        <dbReference type="HAMAP-Rule" id="MF_00772"/>
    </source>
</evidence>
<evidence type="ECO:0000256" key="2">
    <source>
        <dbReference type="ARBA" id="ARBA00008711"/>
    </source>
</evidence>
<comment type="miscellaneous">
    <text evidence="9">This enzyme catalyzes only one turnover and therefore is not strictly catalytic. According to one definition, an enzyme is a biocatalyst that acts repeatedly and over many reaction cycles.</text>
</comment>
<dbReference type="Proteomes" id="UP000466187">
    <property type="component" value="Chromosome"/>
</dbReference>
<evidence type="ECO:0000313" key="12">
    <source>
        <dbReference type="EMBL" id="BBZ21216.1"/>
    </source>
</evidence>
<dbReference type="AlphaFoldDB" id="A0A7I7WU61"/>
<comment type="function">
    <text evidence="9">Involved in the cellular defense against the biological effects of O6-methylguanine (O6-MeG) and O4-methylthymine (O4-MeT) in DNA. Repairs the methylated nucleobase in DNA by stoichiometrically transferring the methyl group to a cysteine residue in the enzyme. This is a suicide reaction: the enzyme is irreversibly inactivated.</text>
</comment>
<dbReference type="KEGG" id="mgad:MGAD_55510"/>
<sequence>METLQFRAVDSPVGLLTLAGRGGRLRHLRMVDQTYEPSRDGWENDDTAFSDAVEQLEAYFARERTDFDLSLDLIGTAFQRRVWAALLTIPYGETRTYGEIARQIGTPGAFRAVGLANGHNPIGIIVPCHRVIGSNGSLTGYGGGLDRKRALLDMEKAHNGTAQTLFQLTLPPQMPMPPNRIGGHRA</sequence>
<comment type="catalytic activity">
    <reaction evidence="1 9">
        <text>a 4-O-methyl-thymidine in DNA + L-cysteinyl-[protein] = a thymidine in DNA + S-methyl-L-cysteinyl-[protein]</text>
        <dbReference type="Rhea" id="RHEA:53428"/>
        <dbReference type="Rhea" id="RHEA-COMP:10131"/>
        <dbReference type="Rhea" id="RHEA-COMP:10132"/>
        <dbReference type="Rhea" id="RHEA-COMP:13555"/>
        <dbReference type="Rhea" id="RHEA-COMP:13556"/>
        <dbReference type="ChEBI" id="CHEBI:29950"/>
        <dbReference type="ChEBI" id="CHEBI:82612"/>
        <dbReference type="ChEBI" id="CHEBI:137386"/>
        <dbReference type="ChEBI" id="CHEBI:137387"/>
        <dbReference type="EC" id="2.1.1.63"/>
    </reaction>
</comment>
<dbReference type="Pfam" id="PF02870">
    <property type="entry name" value="Methyltransf_1N"/>
    <property type="match status" value="1"/>
</dbReference>
<dbReference type="GO" id="GO:0003908">
    <property type="term" value="F:methylated-DNA-[protein]-cysteine S-methyltransferase activity"/>
    <property type="evidence" value="ECO:0007669"/>
    <property type="project" value="UniProtKB-UniRule"/>
</dbReference>
<keyword evidence="4 9" id="KW-0489">Methyltransferase</keyword>
<evidence type="ECO:0000259" key="10">
    <source>
        <dbReference type="Pfam" id="PF01035"/>
    </source>
</evidence>
<dbReference type="Gene3D" id="3.30.160.70">
    <property type="entry name" value="Methylated DNA-protein cysteine methyltransferase domain"/>
    <property type="match status" value="1"/>
</dbReference>
<keyword evidence="6 9" id="KW-0227">DNA damage</keyword>
<accession>A0A7I7WU61</accession>
<dbReference type="EC" id="2.1.1.63" evidence="9"/>